<dbReference type="InterPro" id="IPR005495">
    <property type="entry name" value="LptG/LptF_permease"/>
</dbReference>
<protein>
    <recommendedName>
        <fullName evidence="8">LptF/LptG family permease</fullName>
    </recommendedName>
</protein>
<keyword evidence="2" id="KW-1003">Cell membrane</keyword>
<dbReference type="GO" id="GO:0043190">
    <property type="term" value="C:ATP-binding cassette (ABC) transporter complex"/>
    <property type="evidence" value="ECO:0007669"/>
    <property type="project" value="TreeGrafter"/>
</dbReference>
<dbReference type="AlphaFoldDB" id="X1IIA1"/>
<dbReference type="GO" id="GO:0015920">
    <property type="term" value="P:lipopolysaccharide transport"/>
    <property type="evidence" value="ECO:0007669"/>
    <property type="project" value="TreeGrafter"/>
</dbReference>
<feature type="transmembrane region" description="Helical" evidence="6">
    <location>
        <begin position="36"/>
        <end position="56"/>
    </location>
</feature>
<evidence type="ECO:0008006" key="8">
    <source>
        <dbReference type="Google" id="ProtNLM"/>
    </source>
</evidence>
<sequence length="119" mass="13224">LREKHMPRLAAATAEPQRRAARRVIRNIWMRIHRTFSLSFSALTFALLGVSLGILAHRSHMLSGFFLGCLPVMLVYYPVFILGQSMADQEMIPVAAGCWTPVGVLGAIGVGLLCWLFVR</sequence>
<reference evidence="7" key="1">
    <citation type="journal article" date="2014" name="Front. Microbiol.">
        <title>High frequency of phylogenetically diverse reductive dehalogenase-homologous genes in deep subseafloor sedimentary metagenomes.</title>
        <authorList>
            <person name="Kawai M."/>
            <person name="Futagami T."/>
            <person name="Toyoda A."/>
            <person name="Takaki Y."/>
            <person name="Nishi S."/>
            <person name="Hori S."/>
            <person name="Arai W."/>
            <person name="Tsubouchi T."/>
            <person name="Morono Y."/>
            <person name="Uchiyama I."/>
            <person name="Ito T."/>
            <person name="Fujiyama A."/>
            <person name="Inagaki F."/>
            <person name="Takami H."/>
        </authorList>
    </citation>
    <scope>NUCLEOTIDE SEQUENCE</scope>
    <source>
        <strain evidence="7">Expedition CK06-06</strain>
    </source>
</reference>
<organism evidence="7">
    <name type="scientific">marine sediment metagenome</name>
    <dbReference type="NCBI Taxonomy" id="412755"/>
    <lineage>
        <taxon>unclassified sequences</taxon>
        <taxon>metagenomes</taxon>
        <taxon>ecological metagenomes</taxon>
    </lineage>
</organism>
<evidence type="ECO:0000256" key="1">
    <source>
        <dbReference type="ARBA" id="ARBA00004651"/>
    </source>
</evidence>
<feature type="transmembrane region" description="Helical" evidence="6">
    <location>
        <begin position="94"/>
        <end position="118"/>
    </location>
</feature>
<evidence type="ECO:0000256" key="3">
    <source>
        <dbReference type="ARBA" id="ARBA00022692"/>
    </source>
</evidence>
<keyword evidence="4 6" id="KW-1133">Transmembrane helix</keyword>
<evidence type="ECO:0000313" key="7">
    <source>
        <dbReference type="EMBL" id="GAH65864.1"/>
    </source>
</evidence>
<evidence type="ECO:0000256" key="6">
    <source>
        <dbReference type="SAM" id="Phobius"/>
    </source>
</evidence>
<name>X1IIA1_9ZZZZ</name>
<dbReference type="PANTHER" id="PTHR33529:SF6">
    <property type="entry name" value="YJGP_YJGQ FAMILY PERMEASE"/>
    <property type="match status" value="1"/>
</dbReference>
<proteinExistence type="predicted"/>
<dbReference type="EMBL" id="BARU01034636">
    <property type="protein sequence ID" value="GAH65864.1"/>
    <property type="molecule type" value="Genomic_DNA"/>
</dbReference>
<accession>X1IIA1</accession>
<feature type="transmembrane region" description="Helical" evidence="6">
    <location>
        <begin position="62"/>
        <end position="82"/>
    </location>
</feature>
<gene>
    <name evidence="7" type="ORF">S03H2_54336</name>
</gene>
<dbReference type="PANTHER" id="PTHR33529">
    <property type="entry name" value="SLR0882 PROTEIN-RELATED"/>
    <property type="match status" value="1"/>
</dbReference>
<dbReference type="Pfam" id="PF03739">
    <property type="entry name" value="LptF_LptG"/>
    <property type="match status" value="1"/>
</dbReference>
<evidence type="ECO:0000256" key="2">
    <source>
        <dbReference type="ARBA" id="ARBA00022475"/>
    </source>
</evidence>
<feature type="non-terminal residue" evidence="7">
    <location>
        <position position="1"/>
    </location>
</feature>
<evidence type="ECO:0000256" key="4">
    <source>
        <dbReference type="ARBA" id="ARBA00022989"/>
    </source>
</evidence>
<keyword evidence="3 6" id="KW-0812">Transmembrane</keyword>
<keyword evidence="5 6" id="KW-0472">Membrane</keyword>
<evidence type="ECO:0000256" key="5">
    <source>
        <dbReference type="ARBA" id="ARBA00023136"/>
    </source>
</evidence>
<comment type="subcellular location">
    <subcellularLocation>
        <location evidence="1">Cell membrane</location>
        <topology evidence="1">Multi-pass membrane protein</topology>
    </subcellularLocation>
</comment>
<comment type="caution">
    <text evidence="7">The sequence shown here is derived from an EMBL/GenBank/DDBJ whole genome shotgun (WGS) entry which is preliminary data.</text>
</comment>